<sequence>MAALLKRRLFSLGFAEQWKLRLIFAILLSFLGLWAAYKWYFHPHLNNINRLKTEQAEMGKAVARAEKERWDDIQGMQKDIAGFDEKLAELREVVPDYQDLPGVTVYISGLAEKCGVKPAWKGDRKSGIKIEKPVSRSGYTTYDLKLNIYGSPYQVYAFLKGIEEMPRLVQIENLQLEVVAFDNVLCSLTLRVFVLGRPQKDPGSYPFMSFVMPKSWPYEMLKPSVLEQVNSQGSATAAPPSPVNAGEETGGGYPGPSTEISNPK</sequence>
<dbReference type="InterPro" id="IPR014717">
    <property type="entry name" value="Transl_elong_EF1B/ribsomal_bS6"/>
</dbReference>
<accession>D7CML5</accession>
<dbReference type="AlphaFoldDB" id="D7CML5"/>
<evidence type="ECO:0000256" key="2">
    <source>
        <dbReference type="SAM" id="MobiDB-lite"/>
    </source>
</evidence>
<keyword evidence="5" id="KW-1185">Reference proteome</keyword>
<feature type="transmembrane region" description="Helical" evidence="3">
    <location>
        <begin position="20"/>
        <end position="40"/>
    </location>
</feature>
<proteinExistence type="predicted"/>
<dbReference type="Proteomes" id="UP000000378">
    <property type="component" value="Chromosome"/>
</dbReference>
<evidence type="ECO:0000256" key="3">
    <source>
        <dbReference type="SAM" id="Phobius"/>
    </source>
</evidence>
<evidence type="ECO:0000313" key="5">
    <source>
        <dbReference type="Proteomes" id="UP000000378"/>
    </source>
</evidence>
<dbReference type="KEGG" id="slp:Slip_1177"/>
<organism evidence="4 5">
    <name type="scientific">Syntrophothermus lipocalidus (strain DSM 12680 / TGB-C1)</name>
    <dbReference type="NCBI Taxonomy" id="643648"/>
    <lineage>
        <taxon>Bacteria</taxon>
        <taxon>Bacillati</taxon>
        <taxon>Bacillota</taxon>
        <taxon>Clostridia</taxon>
        <taxon>Eubacteriales</taxon>
        <taxon>Syntrophomonadaceae</taxon>
        <taxon>Syntrophothermus</taxon>
    </lineage>
</organism>
<dbReference type="HOGENOM" id="CLU_1053483_0_0_9"/>
<keyword evidence="3" id="KW-1133">Transmembrane helix</keyword>
<dbReference type="OrthoDB" id="9802133at2"/>
<feature type="region of interest" description="Disordered" evidence="2">
    <location>
        <begin position="229"/>
        <end position="264"/>
    </location>
</feature>
<dbReference type="InterPro" id="IPR007445">
    <property type="entry name" value="PilO"/>
</dbReference>
<reference evidence="4 5" key="2">
    <citation type="journal article" date="2010" name="Stand. Genomic Sci.">
        <title>Complete genome sequence of Syntrophothermus lipocalidus type strain (TGB-C1).</title>
        <authorList>
            <person name="Djao O.D."/>
            <person name="Zhang X."/>
            <person name="Lucas S."/>
            <person name="Lapidus A."/>
            <person name="Del Rio T.G."/>
            <person name="Nolan M."/>
            <person name="Tice H."/>
            <person name="Cheng J.F."/>
            <person name="Han C."/>
            <person name="Tapia R."/>
            <person name="Goodwin L."/>
            <person name="Pitluck S."/>
            <person name="Liolios K."/>
            <person name="Ivanova N."/>
            <person name="Mavromatis K."/>
            <person name="Mikhailova N."/>
            <person name="Ovchinnikova G."/>
            <person name="Pati A."/>
            <person name="Brambilla E."/>
            <person name="Chen A."/>
            <person name="Palaniappan K."/>
            <person name="Land M."/>
            <person name="Hauser L."/>
            <person name="Chang Y.J."/>
            <person name="Jeffries C.D."/>
            <person name="Rohde M."/>
            <person name="Sikorski J."/>
            <person name="Spring S."/>
            <person name="Goker M."/>
            <person name="Detter J.C."/>
            <person name="Woyke T."/>
            <person name="Bristow J."/>
            <person name="Eisen J.A."/>
            <person name="Markowitz V."/>
            <person name="Hugenholtz P."/>
            <person name="Kyrpides N.C."/>
            <person name="Klenk H.P."/>
        </authorList>
    </citation>
    <scope>NUCLEOTIDE SEQUENCE [LARGE SCALE GENOMIC DNA]</scope>
    <source>
        <strain evidence="5">DSM 12680 / TGB-C1</strain>
    </source>
</reference>
<keyword evidence="3" id="KW-0812">Transmembrane</keyword>
<protein>
    <recommendedName>
        <fullName evidence="6">Type IV pilus assembly protein PilO</fullName>
    </recommendedName>
</protein>
<dbReference type="Gene3D" id="3.30.70.60">
    <property type="match status" value="1"/>
</dbReference>
<dbReference type="Pfam" id="PF04350">
    <property type="entry name" value="PilO"/>
    <property type="match status" value="1"/>
</dbReference>
<evidence type="ECO:0000313" key="4">
    <source>
        <dbReference type="EMBL" id="ADI01950.1"/>
    </source>
</evidence>
<dbReference type="GO" id="GO:0043683">
    <property type="term" value="P:type IV pilus assembly"/>
    <property type="evidence" value="ECO:0007669"/>
    <property type="project" value="InterPro"/>
</dbReference>
<keyword evidence="1" id="KW-0175">Coiled coil</keyword>
<feature type="coiled-coil region" evidence="1">
    <location>
        <begin position="48"/>
        <end position="93"/>
    </location>
</feature>
<reference evidence="5" key="1">
    <citation type="journal article" date="2010" name="Stand. Genomic Sci.">
        <title>Complete genome sequence of Syntrophothermus lipocalidus type strain (TGB-C1T).</title>
        <authorList>
            <consortium name="US DOE Joint Genome Institute (JGI-PGF)"/>
            <person name="Djao O."/>
            <person name="Zhang X."/>
            <person name="Lucas S."/>
            <person name="Lapidus A."/>
            <person name="Glavina Del Rio T."/>
            <person name="Nolan M."/>
            <person name="Tice H."/>
            <person name="Cheng J."/>
            <person name="Han C."/>
            <person name="Tapia R."/>
            <person name="Goodwin L."/>
            <person name="Pitluck S."/>
            <person name="Liolios K."/>
            <person name="Ivanova N."/>
            <person name="Mavromatis K."/>
            <person name="Mikhailova N."/>
            <person name="Ovchinnikova G."/>
            <person name="Pati A."/>
            <person name="Brambilla E."/>
            <person name="Chen A."/>
            <person name="Palaniappan K."/>
            <person name="Land M."/>
            <person name="Hauser L."/>
            <person name="Chang Y."/>
            <person name="Jeffries C."/>
            <person name="Rohde M."/>
            <person name="Sikorski J."/>
            <person name="Spring S."/>
            <person name="Goker M."/>
            <person name="Detter J."/>
            <person name="Woyke T."/>
            <person name="Bristow J."/>
            <person name="Eisen J."/>
            <person name="Markowitz V."/>
            <person name="Hugenholtz P."/>
            <person name="Kyrpides N."/>
            <person name="Klenk H."/>
        </authorList>
    </citation>
    <scope>NUCLEOTIDE SEQUENCE [LARGE SCALE GENOMIC DNA]</scope>
    <source>
        <strain evidence="5">DSM 12680 / TGB-C1</strain>
    </source>
</reference>
<dbReference type="GO" id="GO:0043107">
    <property type="term" value="P:type IV pilus-dependent motility"/>
    <property type="evidence" value="ECO:0007669"/>
    <property type="project" value="InterPro"/>
</dbReference>
<name>D7CML5_SYNLT</name>
<dbReference type="STRING" id="643648.Slip_1177"/>
<evidence type="ECO:0008006" key="6">
    <source>
        <dbReference type="Google" id="ProtNLM"/>
    </source>
</evidence>
<dbReference type="EMBL" id="CP002048">
    <property type="protein sequence ID" value="ADI01950.1"/>
    <property type="molecule type" value="Genomic_DNA"/>
</dbReference>
<gene>
    <name evidence="4" type="ordered locus">Slip_1177</name>
</gene>
<dbReference type="RefSeq" id="WP_013175352.1">
    <property type="nucleotide sequence ID" value="NC_014220.1"/>
</dbReference>
<keyword evidence="3" id="KW-0472">Membrane</keyword>
<evidence type="ECO:0000256" key="1">
    <source>
        <dbReference type="SAM" id="Coils"/>
    </source>
</evidence>